<feature type="domain" description="Phosphotyrosine protein phosphatase I" evidence="7">
    <location>
        <begin position="7"/>
        <end position="155"/>
    </location>
</feature>
<dbReference type="EMBL" id="QGGG01000022">
    <property type="protein sequence ID" value="PWJ74844.1"/>
    <property type="molecule type" value="Genomic_DNA"/>
</dbReference>
<evidence type="ECO:0000256" key="2">
    <source>
        <dbReference type="ARBA" id="ARBA00013064"/>
    </source>
</evidence>
<feature type="region of interest" description="Disordered" evidence="6">
    <location>
        <begin position="153"/>
        <end position="172"/>
    </location>
</feature>
<evidence type="ECO:0000256" key="1">
    <source>
        <dbReference type="ARBA" id="ARBA00011063"/>
    </source>
</evidence>
<feature type="active site" evidence="5">
    <location>
        <position position="19"/>
    </location>
</feature>
<dbReference type="Gene3D" id="3.40.50.2300">
    <property type="match status" value="1"/>
</dbReference>
<feature type="active site" description="Proton donor" evidence="5">
    <location>
        <position position="129"/>
    </location>
</feature>
<dbReference type="CDD" id="cd16343">
    <property type="entry name" value="LMWPTP"/>
    <property type="match status" value="1"/>
</dbReference>
<keyword evidence="4" id="KW-0904">Protein phosphatase</keyword>
<dbReference type="SMART" id="SM00226">
    <property type="entry name" value="LMWPc"/>
    <property type="match status" value="1"/>
</dbReference>
<feature type="active site" description="Nucleophile" evidence="5">
    <location>
        <position position="13"/>
    </location>
</feature>
<comment type="caution">
    <text evidence="8">The sequence shown here is derived from an EMBL/GenBank/DDBJ whole genome shotgun (WGS) entry which is preliminary data.</text>
</comment>
<name>A0A316BP23_PSESE</name>
<gene>
    <name evidence="8" type="ORF">C7441_12239</name>
</gene>
<evidence type="ECO:0000313" key="8">
    <source>
        <dbReference type="EMBL" id="PWJ74844.1"/>
    </source>
</evidence>
<dbReference type="AlphaFoldDB" id="A0A316BP23"/>
<evidence type="ECO:0000259" key="7">
    <source>
        <dbReference type="SMART" id="SM00226"/>
    </source>
</evidence>
<proteinExistence type="inferred from homology"/>
<dbReference type="PANTHER" id="PTHR11717:SF7">
    <property type="entry name" value="LOW MOLECULAR WEIGHT PHOSPHOTYROSINE PROTEIN PHOSPHATASE"/>
    <property type="match status" value="1"/>
</dbReference>
<dbReference type="InterPro" id="IPR023485">
    <property type="entry name" value="Ptyr_pPase"/>
</dbReference>
<dbReference type="InterPro" id="IPR017867">
    <property type="entry name" value="Tyr_phospatase_low_mol_wt"/>
</dbReference>
<dbReference type="RefSeq" id="WP_109614677.1">
    <property type="nucleotide sequence ID" value="NZ_QGGG01000022.1"/>
</dbReference>
<evidence type="ECO:0000256" key="4">
    <source>
        <dbReference type="ARBA" id="ARBA00022912"/>
    </source>
</evidence>
<dbReference type="InterPro" id="IPR036196">
    <property type="entry name" value="Ptyr_pPase_sf"/>
</dbReference>
<evidence type="ECO:0000256" key="6">
    <source>
        <dbReference type="SAM" id="MobiDB-lite"/>
    </source>
</evidence>
<evidence type="ECO:0000313" key="9">
    <source>
        <dbReference type="Proteomes" id="UP000245396"/>
    </source>
</evidence>
<keyword evidence="3" id="KW-0378">Hydrolase</keyword>
<comment type="similarity">
    <text evidence="1">Belongs to the low molecular weight phosphotyrosine protein phosphatase family.</text>
</comment>
<dbReference type="PANTHER" id="PTHR11717">
    <property type="entry name" value="LOW MOLECULAR WEIGHT PROTEIN TYROSINE PHOSPHATASE"/>
    <property type="match status" value="1"/>
</dbReference>
<dbReference type="STRING" id="1192868.GCA_000304395_01098"/>
<dbReference type="SUPFAM" id="SSF52788">
    <property type="entry name" value="Phosphotyrosine protein phosphatases I"/>
    <property type="match status" value="1"/>
</dbReference>
<dbReference type="InterPro" id="IPR050438">
    <property type="entry name" value="LMW_PTPase"/>
</dbReference>
<accession>A0A316BP23</accession>
<dbReference type="PRINTS" id="PR00719">
    <property type="entry name" value="LMWPTPASE"/>
</dbReference>
<reference evidence="8 9" key="1">
    <citation type="submission" date="2018-05" db="EMBL/GenBank/DDBJ databases">
        <title>Genomic Encyclopedia of Type Strains, Phase IV (KMG-IV): sequencing the most valuable type-strain genomes for metagenomic binning, comparative biology and taxonomic classification.</title>
        <authorList>
            <person name="Goeker M."/>
        </authorList>
    </citation>
    <scope>NUCLEOTIDE SEQUENCE [LARGE SCALE GENOMIC DNA]</scope>
    <source>
        <strain evidence="8 9">DSM 6986</strain>
    </source>
</reference>
<dbReference type="Proteomes" id="UP000245396">
    <property type="component" value="Unassembled WGS sequence"/>
</dbReference>
<dbReference type="EC" id="3.1.3.48" evidence="2"/>
<dbReference type="GO" id="GO:0004725">
    <property type="term" value="F:protein tyrosine phosphatase activity"/>
    <property type="evidence" value="ECO:0007669"/>
    <property type="project" value="UniProtKB-EC"/>
</dbReference>
<evidence type="ECO:0000256" key="5">
    <source>
        <dbReference type="PIRSR" id="PIRSR617867-1"/>
    </source>
</evidence>
<organism evidence="8 9">
    <name type="scientific">Pseudaminobacter salicylatoxidans</name>
    <dbReference type="NCBI Taxonomy" id="93369"/>
    <lineage>
        <taxon>Bacteria</taxon>
        <taxon>Pseudomonadati</taxon>
        <taxon>Pseudomonadota</taxon>
        <taxon>Alphaproteobacteria</taxon>
        <taxon>Hyphomicrobiales</taxon>
        <taxon>Phyllobacteriaceae</taxon>
        <taxon>Pseudaminobacter</taxon>
    </lineage>
</organism>
<evidence type="ECO:0000256" key="3">
    <source>
        <dbReference type="ARBA" id="ARBA00022801"/>
    </source>
</evidence>
<sequence>MTAQPKTSILFVCLGNICRSPLAEGVFGHVLEEHGTRGGFLLDSAGTGGWHIGSPPDRRSIAVAARNGLDISGLRARKIMADDFHRFDIILGMDRANVADLQRIAPAPTRAKIHLYLDFAQGRASDVPDPYYGDAKDFENVYRMIRNASESLAGRLPDRAPAPESGQASSTM</sequence>
<dbReference type="OrthoDB" id="9784339at2"/>
<dbReference type="Pfam" id="PF01451">
    <property type="entry name" value="LMWPc"/>
    <property type="match status" value="1"/>
</dbReference>
<protein>
    <recommendedName>
        <fullName evidence="2">protein-tyrosine-phosphatase</fullName>
        <ecNumber evidence="2">3.1.3.48</ecNumber>
    </recommendedName>
</protein>
<keyword evidence="9" id="KW-1185">Reference proteome</keyword>